<dbReference type="GO" id="GO:0016020">
    <property type="term" value="C:membrane"/>
    <property type="evidence" value="ECO:0007669"/>
    <property type="project" value="TreeGrafter"/>
</dbReference>
<dbReference type="AlphaFoldDB" id="A0A8G0ZT70"/>
<proteinExistence type="predicted"/>
<organism evidence="3 4">
    <name type="scientific">Neotabrizicola shimadae</name>
    <dbReference type="NCBI Taxonomy" id="2807096"/>
    <lineage>
        <taxon>Bacteria</taxon>
        <taxon>Pseudomonadati</taxon>
        <taxon>Pseudomonadota</taxon>
        <taxon>Alphaproteobacteria</taxon>
        <taxon>Rhodobacterales</taxon>
        <taxon>Paracoccaceae</taxon>
        <taxon>Neotabrizicola</taxon>
    </lineage>
</organism>
<evidence type="ECO:0000259" key="2">
    <source>
        <dbReference type="Pfam" id="PF00561"/>
    </source>
</evidence>
<keyword evidence="1 3" id="KW-0378">Hydrolase</keyword>
<dbReference type="GO" id="GO:0042952">
    <property type="term" value="P:beta-ketoadipate pathway"/>
    <property type="evidence" value="ECO:0007669"/>
    <property type="project" value="InterPro"/>
</dbReference>
<dbReference type="RefSeq" id="WP_220660511.1">
    <property type="nucleotide sequence ID" value="NZ_CP069370.1"/>
</dbReference>
<dbReference type="InterPro" id="IPR026968">
    <property type="entry name" value="PcaD/CatD"/>
</dbReference>
<evidence type="ECO:0000313" key="3">
    <source>
        <dbReference type="EMBL" id="QYZ68287.1"/>
    </source>
</evidence>
<dbReference type="NCBIfam" id="TIGR02427">
    <property type="entry name" value="protocat_pcaD"/>
    <property type="match status" value="1"/>
</dbReference>
<dbReference type="InterPro" id="IPR050266">
    <property type="entry name" value="AB_hydrolase_sf"/>
</dbReference>
<accession>A0A8G0ZT70</accession>
<dbReference type="InterPro" id="IPR029058">
    <property type="entry name" value="AB_hydrolase_fold"/>
</dbReference>
<dbReference type="PANTHER" id="PTHR43798">
    <property type="entry name" value="MONOACYLGLYCEROL LIPASE"/>
    <property type="match status" value="1"/>
</dbReference>
<dbReference type="Gene3D" id="3.40.50.1820">
    <property type="entry name" value="alpha/beta hydrolase"/>
    <property type="match status" value="1"/>
</dbReference>
<protein>
    <submittedName>
        <fullName evidence="3">3-oxoadipate enol-lactonase</fullName>
        <ecNumber evidence="3">3.1.1.24</ecNumber>
    </submittedName>
</protein>
<dbReference type="Pfam" id="PF00561">
    <property type="entry name" value="Abhydrolase_1"/>
    <property type="match status" value="1"/>
</dbReference>
<dbReference type="Proteomes" id="UP000826300">
    <property type="component" value="Chromosome"/>
</dbReference>
<dbReference type="SUPFAM" id="SSF53474">
    <property type="entry name" value="alpha/beta-Hydrolases"/>
    <property type="match status" value="1"/>
</dbReference>
<evidence type="ECO:0000313" key="4">
    <source>
        <dbReference type="Proteomes" id="UP000826300"/>
    </source>
</evidence>
<dbReference type="EMBL" id="CP069370">
    <property type="protein sequence ID" value="QYZ68287.1"/>
    <property type="molecule type" value="Genomic_DNA"/>
</dbReference>
<dbReference type="GO" id="GO:0047570">
    <property type="term" value="F:3-oxoadipate enol-lactonase activity"/>
    <property type="evidence" value="ECO:0007669"/>
    <property type="project" value="UniProtKB-EC"/>
</dbReference>
<dbReference type="PANTHER" id="PTHR43798:SF31">
    <property type="entry name" value="AB HYDROLASE SUPERFAMILY PROTEIN YCLE"/>
    <property type="match status" value="1"/>
</dbReference>
<dbReference type="PRINTS" id="PR00111">
    <property type="entry name" value="ABHYDROLASE"/>
</dbReference>
<dbReference type="KEGG" id="nsm:JO391_10835"/>
<dbReference type="InterPro" id="IPR000073">
    <property type="entry name" value="AB_hydrolase_1"/>
</dbReference>
<evidence type="ECO:0000256" key="1">
    <source>
        <dbReference type="ARBA" id="ARBA00022801"/>
    </source>
</evidence>
<dbReference type="EC" id="3.1.1.24" evidence="3"/>
<reference evidence="3" key="1">
    <citation type="submission" date="2021-02" db="EMBL/GenBank/DDBJ databases">
        <title>Rhodobacter shimadae sp. nov., an aerobic anoxygenic phototrophic bacterium isolated from a hot spring.</title>
        <authorList>
            <person name="Muramatsu S."/>
            <person name="Haruta S."/>
            <person name="Hirose S."/>
            <person name="Hanada S."/>
        </authorList>
    </citation>
    <scope>NUCLEOTIDE SEQUENCE</scope>
    <source>
        <strain evidence="3">N10</strain>
    </source>
</reference>
<keyword evidence="4" id="KW-1185">Reference proteome</keyword>
<sequence length="259" mass="26975">MPVLMRPWGHMNFRVRGPQDGVPVVFLNSLGTDLRMWDAVVDRLPGVRAVGLDKPGHGLSATPSGDWSLADLAADAVALMDHLGIGRAVVAGCSIGGMIGQMLGARHPDRVRGLVLSNTAMKVGTAESWAARIEGVRILGMAGLAPQVIERWFAAPFRATDEVLPWVTMLARGDAQGYIGTCRVLAAADLTAESPRIACPVQLIGGSADLSTPVDLVRATAAAIPGARVEVIEGSGHIPAIDNPDRTAALIGGFVEGLA</sequence>
<name>A0A8G0ZT70_9RHOB</name>
<gene>
    <name evidence="3" type="primary">pcaD</name>
    <name evidence="3" type="ORF">JO391_10835</name>
</gene>
<feature type="domain" description="AB hydrolase-1" evidence="2">
    <location>
        <begin position="23"/>
        <end position="244"/>
    </location>
</feature>